<keyword evidence="1 2" id="KW-0732">Signal</keyword>
<evidence type="ECO:0000256" key="1">
    <source>
        <dbReference type="ARBA" id="ARBA00022729"/>
    </source>
</evidence>
<protein>
    <recommendedName>
        <fullName evidence="5">Pollen Ole e 1 allergen and extensin family protein</fullName>
    </recommendedName>
</protein>
<proteinExistence type="predicted"/>
<keyword evidence="4" id="KW-1185">Reference proteome</keyword>
<dbReference type="AlphaFoldDB" id="U5DIS5"/>
<feature type="signal peptide" evidence="2">
    <location>
        <begin position="1"/>
        <end position="22"/>
    </location>
</feature>
<evidence type="ECO:0000256" key="2">
    <source>
        <dbReference type="SAM" id="SignalP"/>
    </source>
</evidence>
<evidence type="ECO:0008006" key="5">
    <source>
        <dbReference type="Google" id="ProtNLM"/>
    </source>
</evidence>
<evidence type="ECO:0000313" key="4">
    <source>
        <dbReference type="Proteomes" id="UP000017836"/>
    </source>
</evidence>
<organism evidence="3 4">
    <name type="scientific">Amborella trichopoda</name>
    <dbReference type="NCBI Taxonomy" id="13333"/>
    <lineage>
        <taxon>Eukaryota</taxon>
        <taxon>Viridiplantae</taxon>
        <taxon>Streptophyta</taxon>
        <taxon>Embryophyta</taxon>
        <taxon>Tracheophyta</taxon>
        <taxon>Spermatophyta</taxon>
        <taxon>Magnoliopsida</taxon>
        <taxon>Amborellales</taxon>
        <taxon>Amborellaceae</taxon>
        <taxon>Amborella</taxon>
    </lineage>
</organism>
<dbReference type="eggNOG" id="ENOG502S5WS">
    <property type="taxonomic scope" value="Eukaryota"/>
</dbReference>
<dbReference type="PANTHER" id="PTHR33470">
    <property type="entry name" value="OS01G0164075 PROTEIN"/>
    <property type="match status" value="1"/>
</dbReference>
<dbReference type="EMBL" id="KI392059">
    <property type="protein sequence ID" value="ERN20488.1"/>
    <property type="molecule type" value="Genomic_DNA"/>
</dbReference>
<dbReference type="PANTHER" id="PTHR33470:SF22">
    <property type="entry name" value="POLLEN OLE E 1 ALLERGEN AND EXTENSIN FAMILY PROTEIN"/>
    <property type="match status" value="1"/>
</dbReference>
<dbReference type="HOGENOM" id="CLU_128430_0_1_1"/>
<dbReference type="GO" id="GO:0071944">
    <property type="term" value="C:cell periphery"/>
    <property type="evidence" value="ECO:0000318"/>
    <property type="project" value="GO_Central"/>
</dbReference>
<dbReference type="Pfam" id="PF01190">
    <property type="entry name" value="Pollen_Ole_e_1"/>
    <property type="match status" value="1"/>
</dbReference>
<dbReference type="OMA" id="CKYSGIN"/>
<evidence type="ECO:0000313" key="3">
    <source>
        <dbReference type="EMBL" id="ERN20488.1"/>
    </source>
</evidence>
<dbReference type="OrthoDB" id="665669at2759"/>
<dbReference type="Gramene" id="ERN20488">
    <property type="protein sequence ID" value="ERN20488"/>
    <property type="gene ID" value="AMTR_s00068p00169090"/>
</dbReference>
<gene>
    <name evidence="3" type="ORF">AMTR_s00068p00169090</name>
</gene>
<accession>U5DIS5</accession>
<sequence length="174" mass="18666">MGFPPSLARVSLFLMLLVLVGASSKFEGTLKHLPQRLSIAVEGVIYCKSCNYSANDTLLGATPLQGATARLECNSSKQVVTAEGKTDKNGYFFIEAPRNKVTNYAFHKCKVFLASSPLATCQKATDLHGGITGSPLRFHQVLDSGYPLAVFSTGPLAYAPTNATVCAHHPEARF</sequence>
<dbReference type="Proteomes" id="UP000017836">
    <property type="component" value="Unassembled WGS sequence"/>
</dbReference>
<name>U5DIS5_AMBTC</name>
<dbReference type="STRING" id="13333.U5DIS5"/>
<dbReference type="KEGG" id="atr:18448904"/>
<reference evidence="4" key="1">
    <citation type="journal article" date="2013" name="Science">
        <title>The Amborella genome and the evolution of flowering plants.</title>
        <authorList>
            <consortium name="Amborella Genome Project"/>
        </authorList>
    </citation>
    <scope>NUCLEOTIDE SEQUENCE [LARGE SCALE GENOMIC DNA]</scope>
</reference>
<feature type="chain" id="PRO_5004658951" description="Pollen Ole e 1 allergen and extensin family protein" evidence="2">
    <location>
        <begin position="23"/>
        <end position="174"/>
    </location>
</feature>